<evidence type="ECO:0000313" key="2">
    <source>
        <dbReference type="EMBL" id="GEN12317.1"/>
    </source>
</evidence>
<evidence type="ECO:0000313" key="3">
    <source>
        <dbReference type="EMBL" id="SEU27549.1"/>
    </source>
</evidence>
<feature type="domain" description="DUF2326" evidence="1">
    <location>
        <begin position="433"/>
        <end position="560"/>
    </location>
</feature>
<reference evidence="2 5" key="2">
    <citation type="submission" date="2019-07" db="EMBL/GenBank/DDBJ databases">
        <title>Whole genome shotgun sequence of Myxococcus fulvus NBRC 100333.</title>
        <authorList>
            <person name="Hosoyama A."/>
            <person name="Uohara A."/>
            <person name="Ohji S."/>
            <person name="Ichikawa N."/>
        </authorList>
    </citation>
    <scope>NUCLEOTIDE SEQUENCE [LARGE SCALE GENOMIC DNA]</scope>
    <source>
        <strain evidence="2 5">NBRC 100333</strain>
    </source>
</reference>
<keyword evidence="4" id="KW-1185">Reference proteome</keyword>
<dbReference type="Proteomes" id="UP000321514">
    <property type="component" value="Unassembled WGS sequence"/>
</dbReference>
<dbReference type="InterPro" id="IPR018760">
    <property type="entry name" value="DUF2326"/>
</dbReference>
<dbReference type="AlphaFoldDB" id="A0A511TDS9"/>
<comment type="caution">
    <text evidence="2">The sequence shown here is derived from an EMBL/GenBank/DDBJ whole genome shotgun (WGS) entry which is preliminary data.</text>
</comment>
<evidence type="ECO:0000313" key="5">
    <source>
        <dbReference type="Proteomes" id="UP000321514"/>
    </source>
</evidence>
<dbReference type="InterPro" id="IPR027417">
    <property type="entry name" value="P-loop_NTPase"/>
</dbReference>
<evidence type="ECO:0000313" key="4">
    <source>
        <dbReference type="Proteomes" id="UP000183760"/>
    </source>
</evidence>
<accession>A0A511TDS9</accession>
<proteinExistence type="predicted"/>
<evidence type="ECO:0000259" key="1">
    <source>
        <dbReference type="Pfam" id="PF10088"/>
    </source>
</evidence>
<dbReference type="SUPFAM" id="SSF52540">
    <property type="entry name" value="P-loop containing nucleoside triphosphate hydrolases"/>
    <property type="match status" value="1"/>
</dbReference>
<dbReference type="RefSeq" id="WP_083560377.1">
    <property type="nucleotide sequence ID" value="NZ_BJXR01000059.1"/>
</dbReference>
<reference evidence="3 4" key="1">
    <citation type="submission" date="2016-10" db="EMBL/GenBank/DDBJ databases">
        <authorList>
            <person name="Varghese N."/>
            <person name="Submissions S."/>
        </authorList>
    </citation>
    <scope>NUCLEOTIDE SEQUENCE [LARGE SCALE GENOMIC DNA]</scope>
    <source>
        <strain evidence="3 4">DSM 16525</strain>
    </source>
</reference>
<dbReference type="EMBL" id="FOIB01000007">
    <property type="protein sequence ID" value="SEU27549.1"/>
    <property type="molecule type" value="Genomic_DNA"/>
</dbReference>
<dbReference type="EMBL" id="BJXR01000059">
    <property type="protein sequence ID" value="GEN12317.1"/>
    <property type="molecule type" value="Genomic_DNA"/>
</dbReference>
<sequence>MFLSRFRITSHGTVVREVTFRKGLNLVLDVTSGAQTDSGNNVGKTTLLRSIDYCFGSSGEDLYKDPEFRTTNEVIYRFLTEGNVVFELEAESPTRKLNIARPFGEPPIVNGEVLSAKAANEKLGYELFRLNEQKPSFRQLIKKFIRADAQQISNTLKFLHPTTSTEDYEPAWLFLFGFDDQKLLQNRRDLQRKIKETSNQLSGFKGVSTNSLRQMVAVIDRDLAEKQKQLASFEVGPAVRDEIDQLGHLRESITELGLQVAHLQLQLNGSERTIQSLKAAATNIDTGRLEELYKAADRELPRLAHRFSELQDFHNSMISNKVQFIQGSVDRLRSQLRAKGSELESLGEKETQLLRSISALGAFADLGKVHSEINQLRESRGEKTGIISRVEFLQKTEAELSALLSEINDQVIRNQQVVDKRIEHFNKYFSEYSQSLYGEKYVLYYDSRKVKGLRRFEFKIANATGNEGTGKKRAQIAAFDLAYLKMQSELRAETARFTLHDRLETISGNQLQTLFEVADQIDGQFLVCVLADKLTLVDPGLIERATVLKLSQSDKFFRIQ</sequence>
<dbReference type="Pfam" id="PF10088">
    <property type="entry name" value="DUF2326"/>
    <property type="match status" value="1"/>
</dbReference>
<gene>
    <name evidence="2" type="ORF">MFU01_73540</name>
    <name evidence="3" type="ORF">SAMN05443572_107469</name>
</gene>
<organism evidence="2 5">
    <name type="scientific">Myxococcus fulvus</name>
    <dbReference type="NCBI Taxonomy" id="33"/>
    <lineage>
        <taxon>Bacteria</taxon>
        <taxon>Pseudomonadati</taxon>
        <taxon>Myxococcota</taxon>
        <taxon>Myxococcia</taxon>
        <taxon>Myxococcales</taxon>
        <taxon>Cystobacterineae</taxon>
        <taxon>Myxococcaceae</taxon>
        <taxon>Myxococcus</taxon>
    </lineage>
</organism>
<dbReference type="OrthoDB" id="5516148at2"/>
<name>A0A511TDS9_MYXFU</name>
<protein>
    <submittedName>
        <fullName evidence="3">Uncharacterized protein YydD, contains DUF2326 domain</fullName>
    </submittedName>
</protein>
<dbReference type="Proteomes" id="UP000183760">
    <property type="component" value="Unassembled WGS sequence"/>
</dbReference>